<evidence type="ECO:0000259" key="10">
    <source>
        <dbReference type="PROSITE" id="PS50240"/>
    </source>
</evidence>
<dbReference type="InterPro" id="IPR009003">
    <property type="entry name" value="Peptidase_S1_PA"/>
</dbReference>
<gene>
    <name evidence="11" type="primary">Dvir\GJ19458</name>
    <name evidence="11" type="ORF">Dvir_GJ19458</name>
</gene>
<dbReference type="SUPFAM" id="SSF50494">
    <property type="entry name" value="Trypsin-like serine proteases"/>
    <property type="match status" value="1"/>
</dbReference>
<keyword evidence="7" id="KW-1015">Disulfide bond</keyword>
<dbReference type="InterPro" id="IPR001314">
    <property type="entry name" value="Peptidase_S1A"/>
</dbReference>
<evidence type="ECO:0000256" key="3">
    <source>
        <dbReference type="ARBA" id="ARBA00022670"/>
    </source>
</evidence>
<dbReference type="Pfam" id="PF00089">
    <property type="entry name" value="Trypsin"/>
    <property type="match status" value="1"/>
</dbReference>
<dbReference type="InterPro" id="IPR043504">
    <property type="entry name" value="Peptidase_S1_PA_chymotrypsin"/>
</dbReference>
<evidence type="ECO:0000256" key="2">
    <source>
        <dbReference type="ARBA" id="ARBA00022525"/>
    </source>
</evidence>
<dbReference type="MEROPS" id="S01.B27"/>
<evidence type="ECO:0000256" key="7">
    <source>
        <dbReference type="ARBA" id="ARBA00023157"/>
    </source>
</evidence>
<sequence>MFRNNFFSHCSLLILLELLAQAAIRPQSQRGIVFPKESYDDCFADEQQRVPGICKLLEDCPAALSRWEREHVTPKTCYFVKFDQYVCCALNSSSSSSSISTTSTTVRPTLAALMQRRSDRACEAALVFGISIVGGRPTKHREFPFMAALGWRSNFDESIYYRCGGSLISATFVLTAAHCISFGGQLPVTVRLGGDNLTIGMGEDHMIRRVFVHPGYNDNTAYNDIALLELEEAQPSGLRIACLWARPQLAETDLTAIGYGQIRFAGLSSSQLLKVDLQHVSTDQCQPHYPREVLSDGLAASQLCAGDMRAMGDTCQGDSGGPLLMRNGSSWYVVGVTSLGQGCASGPPSVYTRVSSYLDWIEGIVWPKPEEENQQPTFDLRMSD</sequence>
<evidence type="ECO:0000256" key="9">
    <source>
        <dbReference type="SAM" id="SignalP"/>
    </source>
</evidence>
<dbReference type="InterPro" id="IPR033116">
    <property type="entry name" value="TRYPSIN_SER"/>
</dbReference>
<dbReference type="PROSITE" id="PS00135">
    <property type="entry name" value="TRYPSIN_SER"/>
    <property type="match status" value="1"/>
</dbReference>
<evidence type="ECO:0000313" key="12">
    <source>
        <dbReference type="Proteomes" id="UP000008792"/>
    </source>
</evidence>
<dbReference type="GO" id="GO:0004252">
    <property type="term" value="F:serine-type endopeptidase activity"/>
    <property type="evidence" value="ECO:0007669"/>
    <property type="project" value="InterPro"/>
</dbReference>
<dbReference type="AlphaFoldDB" id="B4M2B3"/>
<dbReference type="HOGENOM" id="CLU_006842_0_3_1"/>
<dbReference type="STRING" id="7244.B4M2B3"/>
<feature type="signal peptide" evidence="9">
    <location>
        <begin position="1"/>
        <end position="22"/>
    </location>
</feature>
<feature type="chain" id="PRO_5006457619" description="Peptidase S1 domain-containing protein" evidence="9">
    <location>
        <begin position="23"/>
        <end position="384"/>
    </location>
</feature>
<dbReference type="PROSITE" id="PS50240">
    <property type="entry name" value="TRYPSIN_DOM"/>
    <property type="match status" value="1"/>
</dbReference>
<name>B4M2B3_DROVI</name>
<evidence type="ECO:0000256" key="1">
    <source>
        <dbReference type="ARBA" id="ARBA00004613"/>
    </source>
</evidence>
<feature type="domain" description="Peptidase S1" evidence="10">
    <location>
        <begin position="132"/>
        <end position="366"/>
    </location>
</feature>
<dbReference type="InParanoid" id="B4M2B3"/>
<keyword evidence="12" id="KW-1185">Reference proteome</keyword>
<keyword evidence="3 8" id="KW-0645">Protease</keyword>
<evidence type="ECO:0000313" key="11">
    <source>
        <dbReference type="EMBL" id="EDW65817.2"/>
    </source>
</evidence>
<comment type="subcellular location">
    <subcellularLocation>
        <location evidence="1">Secreted</location>
    </subcellularLocation>
</comment>
<keyword evidence="2" id="KW-0964">Secreted</keyword>
<dbReference type="SMART" id="SM00020">
    <property type="entry name" value="Tryp_SPc"/>
    <property type="match status" value="1"/>
</dbReference>
<dbReference type="Proteomes" id="UP000008792">
    <property type="component" value="Unassembled WGS sequence"/>
</dbReference>
<reference evidence="11 12" key="1">
    <citation type="journal article" date="2007" name="Nature">
        <title>Evolution of genes and genomes on the Drosophila phylogeny.</title>
        <authorList>
            <consortium name="Drosophila 12 Genomes Consortium"/>
            <person name="Clark A.G."/>
            <person name="Eisen M.B."/>
            <person name="Smith D.R."/>
            <person name="Bergman C.M."/>
            <person name="Oliver B."/>
            <person name="Markow T.A."/>
            <person name="Kaufman T.C."/>
            <person name="Kellis M."/>
            <person name="Gelbart W."/>
            <person name="Iyer V.N."/>
            <person name="Pollard D.A."/>
            <person name="Sackton T.B."/>
            <person name="Larracuente A.M."/>
            <person name="Singh N.D."/>
            <person name="Abad J.P."/>
            <person name="Abt D.N."/>
            <person name="Adryan B."/>
            <person name="Aguade M."/>
            <person name="Akashi H."/>
            <person name="Anderson W.W."/>
            <person name="Aquadro C.F."/>
            <person name="Ardell D.H."/>
            <person name="Arguello R."/>
            <person name="Artieri C.G."/>
            <person name="Barbash D.A."/>
            <person name="Barker D."/>
            <person name="Barsanti P."/>
            <person name="Batterham P."/>
            <person name="Batzoglou S."/>
            <person name="Begun D."/>
            <person name="Bhutkar A."/>
            <person name="Blanco E."/>
            <person name="Bosak S.A."/>
            <person name="Bradley R.K."/>
            <person name="Brand A.D."/>
            <person name="Brent M.R."/>
            <person name="Brooks A.N."/>
            <person name="Brown R.H."/>
            <person name="Butlin R.K."/>
            <person name="Caggese C."/>
            <person name="Calvi B.R."/>
            <person name="Bernardo de Carvalho A."/>
            <person name="Caspi A."/>
            <person name="Castrezana S."/>
            <person name="Celniker S.E."/>
            <person name="Chang J.L."/>
            <person name="Chapple C."/>
            <person name="Chatterji S."/>
            <person name="Chinwalla A."/>
            <person name="Civetta A."/>
            <person name="Clifton S.W."/>
            <person name="Comeron J.M."/>
            <person name="Costello J.C."/>
            <person name="Coyne J.A."/>
            <person name="Daub J."/>
            <person name="David R.G."/>
            <person name="Delcher A.L."/>
            <person name="Delehaunty K."/>
            <person name="Do C.B."/>
            <person name="Ebling H."/>
            <person name="Edwards K."/>
            <person name="Eickbush T."/>
            <person name="Evans J.D."/>
            <person name="Filipski A."/>
            <person name="Findeiss S."/>
            <person name="Freyhult E."/>
            <person name="Fulton L."/>
            <person name="Fulton R."/>
            <person name="Garcia A.C."/>
            <person name="Gardiner A."/>
            <person name="Garfield D.A."/>
            <person name="Garvin B.E."/>
            <person name="Gibson G."/>
            <person name="Gilbert D."/>
            <person name="Gnerre S."/>
            <person name="Godfrey J."/>
            <person name="Good R."/>
            <person name="Gotea V."/>
            <person name="Gravely B."/>
            <person name="Greenberg A.J."/>
            <person name="Griffiths-Jones S."/>
            <person name="Gross S."/>
            <person name="Guigo R."/>
            <person name="Gustafson E.A."/>
            <person name="Haerty W."/>
            <person name="Hahn M.W."/>
            <person name="Halligan D.L."/>
            <person name="Halpern A.L."/>
            <person name="Halter G.M."/>
            <person name="Han M.V."/>
            <person name="Heger A."/>
            <person name="Hillier L."/>
            <person name="Hinrichs A.S."/>
            <person name="Holmes I."/>
            <person name="Hoskins R.A."/>
            <person name="Hubisz M.J."/>
            <person name="Hultmark D."/>
            <person name="Huntley M.A."/>
            <person name="Jaffe D.B."/>
            <person name="Jagadeeshan S."/>
            <person name="Jeck W.R."/>
            <person name="Johnson J."/>
            <person name="Jones C.D."/>
            <person name="Jordan W.C."/>
            <person name="Karpen G.H."/>
            <person name="Kataoka E."/>
            <person name="Keightley P.D."/>
            <person name="Kheradpour P."/>
            <person name="Kirkness E.F."/>
            <person name="Koerich L.B."/>
            <person name="Kristiansen K."/>
            <person name="Kudrna D."/>
            <person name="Kulathinal R.J."/>
            <person name="Kumar S."/>
            <person name="Kwok R."/>
            <person name="Lander E."/>
            <person name="Langley C.H."/>
            <person name="Lapoint R."/>
            <person name="Lazzaro B.P."/>
            <person name="Lee S.J."/>
            <person name="Levesque L."/>
            <person name="Li R."/>
            <person name="Lin C.F."/>
            <person name="Lin M.F."/>
            <person name="Lindblad-Toh K."/>
            <person name="Llopart A."/>
            <person name="Long M."/>
            <person name="Low L."/>
            <person name="Lozovsky E."/>
            <person name="Lu J."/>
            <person name="Luo M."/>
            <person name="Machado C.A."/>
            <person name="Makalowski W."/>
            <person name="Marzo M."/>
            <person name="Matsuda M."/>
            <person name="Matzkin L."/>
            <person name="McAllister B."/>
            <person name="McBride C.S."/>
            <person name="McKernan B."/>
            <person name="McKernan K."/>
            <person name="Mendez-Lago M."/>
            <person name="Minx P."/>
            <person name="Mollenhauer M.U."/>
            <person name="Montooth K."/>
            <person name="Mount S.M."/>
            <person name="Mu X."/>
            <person name="Myers E."/>
            <person name="Negre B."/>
            <person name="Newfeld S."/>
            <person name="Nielsen R."/>
            <person name="Noor M.A."/>
            <person name="O'Grady P."/>
            <person name="Pachter L."/>
            <person name="Papaceit M."/>
            <person name="Parisi M.J."/>
            <person name="Parisi M."/>
            <person name="Parts L."/>
            <person name="Pedersen J.S."/>
            <person name="Pesole G."/>
            <person name="Phillippy A.M."/>
            <person name="Ponting C.P."/>
            <person name="Pop M."/>
            <person name="Porcelli D."/>
            <person name="Powell J.R."/>
            <person name="Prohaska S."/>
            <person name="Pruitt K."/>
            <person name="Puig M."/>
            <person name="Quesneville H."/>
            <person name="Ram K.R."/>
            <person name="Rand D."/>
            <person name="Rasmussen M.D."/>
            <person name="Reed L.K."/>
            <person name="Reenan R."/>
            <person name="Reily A."/>
            <person name="Remington K.A."/>
            <person name="Rieger T.T."/>
            <person name="Ritchie M.G."/>
            <person name="Robin C."/>
            <person name="Rogers Y.H."/>
            <person name="Rohde C."/>
            <person name="Rozas J."/>
            <person name="Rubenfield M.J."/>
            <person name="Ruiz A."/>
            <person name="Russo S."/>
            <person name="Salzberg S.L."/>
            <person name="Sanchez-Gracia A."/>
            <person name="Saranga D.J."/>
            <person name="Sato H."/>
            <person name="Schaeffer S.W."/>
            <person name="Schatz M.C."/>
            <person name="Schlenke T."/>
            <person name="Schwartz R."/>
            <person name="Segarra C."/>
            <person name="Singh R.S."/>
            <person name="Sirot L."/>
            <person name="Sirota M."/>
            <person name="Sisneros N.B."/>
            <person name="Smith C.D."/>
            <person name="Smith T.F."/>
            <person name="Spieth J."/>
            <person name="Stage D.E."/>
            <person name="Stark A."/>
            <person name="Stephan W."/>
            <person name="Strausberg R.L."/>
            <person name="Strempel S."/>
            <person name="Sturgill D."/>
            <person name="Sutton G."/>
            <person name="Sutton G.G."/>
            <person name="Tao W."/>
            <person name="Teichmann S."/>
            <person name="Tobari Y.N."/>
            <person name="Tomimura Y."/>
            <person name="Tsolas J.M."/>
            <person name="Valente V.L."/>
            <person name="Venter E."/>
            <person name="Venter J.C."/>
            <person name="Vicario S."/>
            <person name="Vieira F.G."/>
            <person name="Vilella A.J."/>
            <person name="Villasante A."/>
            <person name="Walenz B."/>
            <person name="Wang J."/>
            <person name="Wasserman M."/>
            <person name="Watts T."/>
            <person name="Wilson D."/>
            <person name="Wilson R.K."/>
            <person name="Wing R.A."/>
            <person name="Wolfner M.F."/>
            <person name="Wong A."/>
            <person name="Wong G.K."/>
            <person name="Wu C.I."/>
            <person name="Wu G."/>
            <person name="Yamamoto D."/>
            <person name="Yang H.P."/>
            <person name="Yang S.P."/>
            <person name="Yorke J.A."/>
            <person name="Yoshida K."/>
            <person name="Zdobnov E."/>
            <person name="Zhang P."/>
            <person name="Zhang Y."/>
            <person name="Zimin A.V."/>
            <person name="Baldwin J."/>
            <person name="Abdouelleil A."/>
            <person name="Abdulkadir J."/>
            <person name="Abebe A."/>
            <person name="Abera B."/>
            <person name="Abreu J."/>
            <person name="Acer S.C."/>
            <person name="Aftuck L."/>
            <person name="Alexander A."/>
            <person name="An P."/>
            <person name="Anderson E."/>
            <person name="Anderson S."/>
            <person name="Arachi H."/>
            <person name="Azer M."/>
            <person name="Bachantsang P."/>
            <person name="Barry A."/>
            <person name="Bayul T."/>
            <person name="Berlin A."/>
            <person name="Bessette D."/>
            <person name="Bloom T."/>
            <person name="Blye J."/>
            <person name="Boguslavskiy L."/>
            <person name="Bonnet C."/>
            <person name="Boukhgalter B."/>
            <person name="Bourzgui I."/>
            <person name="Brown A."/>
            <person name="Cahill P."/>
            <person name="Channer S."/>
            <person name="Cheshatsang Y."/>
            <person name="Chuda L."/>
            <person name="Citroen M."/>
            <person name="Collymore A."/>
            <person name="Cooke P."/>
            <person name="Costello M."/>
            <person name="D'Aco K."/>
            <person name="Daza R."/>
            <person name="De Haan G."/>
            <person name="DeGray S."/>
            <person name="DeMaso C."/>
            <person name="Dhargay N."/>
            <person name="Dooley K."/>
            <person name="Dooley E."/>
            <person name="Doricent M."/>
            <person name="Dorje P."/>
            <person name="Dorjee K."/>
            <person name="Dupes A."/>
            <person name="Elong R."/>
            <person name="Falk J."/>
            <person name="Farina A."/>
            <person name="Faro S."/>
            <person name="Ferguson D."/>
            <person name="Fisher S."/>
            <person name="Foley C.D."/>
            <person name="Franke A."/>
            <person name="Friedrich D."/>
            <person name="Gadbois L."/>
            <person name="Gearin G."/>
            <person name="Gearin C.R."/>
            <person name="Giannoukos G."/>
            <person name="Goode T."/>
            <person name="Graham J."/>
            <person name="Grandbois E."/>
            <person name="Grewal S."/>
            <person name="Gyaltsen K."/>
            <person name="Hafez N."/>
            <person name="Hagos B."/>
            <person name="Hall J."/>
            <person name="Henson C."/>
            <person name="Hollinger A."/>
            <person name="Honan T."/>
            <person name="Huard M.D."/>
            <person name="Hughes L."/>
            <person name="Hurhula B."/>
            <person name="Husby M.E."/>
            <person name="Kamat A."/>
            <person name="Kanga B."/>
            <person name="Kashin S."/>
            <person name="Khazanovich D."/>
            <person name="Kisner P."/>
            <person name="Lance K."/>
            <person name="Lara M."/>
            <person name="Lee W."/>
            <person name="Lennon N."/>
            <person name="Letendre F."/>
            <person name="LeVine R."/>
            <person name="Lipovsky A."/>
            <person name="Liu X."/>
            <person name="Liu J."/>
            <person name="Liu S."/>
            <person name="Lokyitsang T."/>
            <person name="Lokyitsang Y."/>
            <person name="Lubonja R."/>
            <person name="Lui A."/>
            <person name="MacDonald P."/>
            <person name="Magnisalis V."/>
            <person name="Maru K."/>
            <person name="Matthews C."/>
            <person name="McCusker W."/>
            <person name="McDonough S."/>
            <person name="Mehta T."/>
            <person name="Meldrim J."/>
            <person name="Meneus L."/>
            <person name="Mihai O."/>
            <person name="Mihalev A."/>
            <person name="Mihova T."/>
            <person name="Mittelman R."/>
            <person name="Mlenga V."/>
            <person name="Montmayeur A."/>
            <person name="Mulrain L."/>
            <person name="Navidi A."/>
            <person name="Naylor J."/>
            <person name="Negash T."/>
            <person name="Nguyen T."/>
            <person name="Nguyen N."/>
            <person name="Nicol R."/>
            <person name="Norbu C."/>
            <person name="Norbu N."/>
            <person name="Novod N."/>
            <person name="O'Neill B."/>
            <person name="Osman S."/>
            <person name="Markiewicz E."/>
            <person name="Oyono O.L."/>
            <person name="Patti C."/>
            <person name="Phunkhang P."/>
            <person name="Pierre F."/>
            <person name="Priest M."/>
            <person name="Raghuraman S."/>
            <person name="Rege F."/>
            <person name="Reyes R."/>
            <person name="Rise C."/>
            <person name="Rogov P."/>
            <person name="Ross K."/>
            <person name="Ryan E."/>
            <person name="Settipalli S."/>
            <person name="Shea T."/>
            <person name="Sherpa N."/>
            <person name="Shi L."/>
            <person name="Shih D."/>
            <person name="Sparrow T."/>
            <person name="Spaulding J."/>
            <person name="Stalker J."/>
            <person name="Stange-Thomann N."/>
            <person name="Stavropoulos S."/>
            <person name="Stone C."/>
            <person name="Strader C."/>
            <person name="Tesfaye S."/>
            <person name="Thomson T."/>
            <person name="Thoulutsang Y."/>
            <person name="Thoulutsang D."/>
            <person name="Topham K."/>
            <person name="Topping I."/>
            <person name="Tsamla T."/>
            <person name="Vassiliev H."/>
            <person name="Vo A."/>
            <person name="Wangchuk T."/>
            <person name="Wangdi T."/>
            <person name="Weiand M."/>
            <person name="Wilkinson J."/>
            <person name="Wilson A."/>
            <person name="Yadav S."/>
            <person name="Young G."/>
            <person name="Yu Q."/>
            <person name="Zembek L."/>
            <person name="Zhong D."/>
            <person name="Zimmer A."/>
            <person name="Zwirko Z."/>
            <person name="Jaffe D.B."/>
            <person name="Alvarez P."/>
            <person name="Brockman W."/>
            <person name="Butler J."/>
            <person name="Chin C."/>
            <person name="Gnerre S."/>
            <person name="Grabherr M."/>
            <person name="Kleber M."/>
            <person name="Mauceli E."/>
            <person name="MacCallum I."/>
        </authorList>
    </citation>
    <scope>NUCLEOTIDE SEQUENCE [LARGE SCALE GENOMIC DNA]</scope>
    <source>
        <strain evidence="12">Tucson 15010-1051.87</strain>
    </source>
</reference>
<keyword evidence="9" id="KW-0732">Signal</keyword>
<dbReference type="InterPro" id="IPR018114">
    <property type="entry name" value="TRYPSIN_HIS"/>
</dbReference>
<dbReference type="Gene3D" id="2.40.10.10">
    <property type="entry name" value="Trypsin-like serine proteases"/>
    <property type="match status" value="1"/>
</dbReference>
<keyword evidence="4 8" id="KW-0378">Hydrolase</keyword>
<accession>B4M2B3</accession>
<dbReference type="InterPro" id="IPR001254">
    <property type="entry name" value="Trypsin_dom"/>
</dbReference>
<evidence type="ECO:0000256" key="5">
    <source>
        <dbReference type="ARBA" id="ARBA00022825"/>
    </source>
</evidence>
<evidence type="ECO:0000256" key="6">
    <source>
        <dbReference type="ARBA" id="ARBA00023145"/>
    </source>
</evidence>
<keyword evidence="5 8" id="KW-0720">Serine protease</keyword>
<proteinExistence type="predicted"/>
<dbReference type="PANTHER" id="PTHR24260">
    <property type="match status" value="1"/>
</dbReference>
<dbReference type="InterPro" id="IPR051333">
    <property type="entry name" value="CLIP_Serine_Protease"/>
</dbReference>
<dbReference type="FunFam" id="2.40.10.10:FF:000047">
    <property type="entry name" value="Trypsin eta"/>
    <property type="match status" value="1"/>
</dbReference>
<dbReference type="OrthoDB" id="10004439at2759"/>
<dbReference type="PRINTS" id="PR00722">
    <property type="entry name" value="CHYMOTRYPSIN"/>
</dbReference>
<protein>
    <recommendedName>
        <fullName evidence="10">Peptidase S1 domain-containing protein</fullName>
    </recommendedName>
</protein>
<evidence type="ECO:0000256" key="8">
    <source>
        <dbReference type="RuleBase" id="RU363034"/>
    </source>
</evidence>
<dbReference type="GO" id="GO:0016485">
    <property type="term" value="P:protein processing"/>
    <property type="evidence" value="ECO:0007669"/>
    <property type="project" value="UniProtKB-ARBA"/>
</dbReference>
<dbReference type="PROSITE" id="PS00134">
    <property type="entry name" value="TRYPSIN_HIS"/>
    <property type="match status" value="1"/>
</dbReference>
<keyword evidence="6" id="KW-0865">Zymogen</keyword>
<dbReference type="FunCoup" id="B4M2B3">
    <property type="interactions" value="82"/>
</dbReference>
<organism evidence="11 12">
    <name type="scientific">Drosophila virilis</name>
    <name type="common">Fruit fly</name>
    <dbReference type="NCBI Taxonomy" id="7244"/>
    <lineage>
        <taxon>Eukaryota</taxon>
        <taxon>Metazoa</taxon>
        <taxon>Ecdysozoa</taxon>
        <taxon>Arthropoda</taxon>
        <taxon>Hexapoda</taxon>
        <taxon>Insecta</taxon>
        <taxon>Pterygota</taxon>
        <taxon>Neoptera</taxon>
        <taxon>Endopterygota</taxon>
        <taxon>Diptera</taxon>
        <taxon>Brachycera</taxon>
        <taxon>Muscomorpha</taxon>
        <taxon>Ephydroidea</taxon>
        <taxon>Drosophilidae</taxon>
        <taxon>Drosophila</taxon>
    </lineage>
</organism>
<dbReference type="EMBL" id="CH940651">
    <property type="protein sequence ID" value="EDW65817.2"/>
    <property type="molecule type" value="Genomic_DNA"/>
</dbReference>
<dbReference type="PANTHER" id="PTHR24260:SF135">
    <property type="entry name" value="CLIP DOMAIN-CONTAINING SERINE PROTEASE-RELATED"/>
    <property type="match status" value="1"/>
</dbReference>
<evidence type="ECO:0000256" key="4">
    <source>
        <dbReference type="ARBA" id="ARBA00022801"/>
    </source>
</evidence>
<dbReference type="CDD" id="cd00190">
    <property type="entry name" value="Tryp_SPc"/>
    <property type="match status" value="1"/>
</dbReference>
<dbReference type="GO" id="GO:0005576">
    <property type="term" value="C:extracellular region"/>
    <property type="evidence" value="ECO:0007669"/>
    <property type="project" value="UniProtKB-SubCell"/>
</dbReference>
<dbReference type="eggNOG" id="KOG3627">
    <property type="taxonomic scope" value="Eukaryota"/>
</dbReference>